<proteinExistence type="predicted"/>
<dbReference type="Pfam" id="PF21984">
    <property type="entry name" value="DnaD_N"/>
    <property type="match status" value="1"/>
</dbReference>
<dbReference type="EMBL" id="KJ603229">
    <property type="protein sequence ID" value="AHZ95199.1"/>
    <property type="molecule type" value="Genomic_DNA"/>
</dbReference>
<feature type="domain" description="DnaD N-terminal" evidence="1">
    <location>
        <begin position="31"/>
        <end position="127"/>
    </location>
</feature>
<keyword evidence="3" id="KW-1185">Reference proteome</keyword>
<organism evidence="2 3">
    <name type="scientific">Shigella phage POCJ13</name>
    <dbReference type="NCBI Taxonomy" id="1498227"/>
    <lineage>
        <taxon>Viruses</taxon>
        <taxon>Duplodnaviria</taxon>
        <taxon>Heunggongvirae</taxon>
        <taxon>Uroviricota</taxon>
        <taxon>Caudoviricetes</taxon>
        <taxon>Sepvirinae</taxon>
        <taxon>Diegovirus</taxon>
        <taxon>Diegovirus POCJ13</taxon>
    </lineage>
</organism>
<sequence>MDIEDFLEAEDNDLSLWNDDILSIDWFVILKELLKYQNRLKLNYSELLLLANFVSFHQDVDSQTLPSISLFATRMRTSRDAIQGVLVCLEEKDMLQKISYAQIDHDDDLRNIYDIKPLIRRLIWLLKSGCDKKHTCPLCGKVAISNDEIEKKFGFRICGNKKRPQSWCRSCRSTKQRRLNTSLIGKKRPRKSPPEVV</sequence>
<dbReference type="Gene3D" id="1.10.10.10">
    <property type="entry name" value="Winged helix-like DNA-binding domain superfamily/Winged helix DNA-binding domain"/>
    <property type="match status" value="1"/>
</dbReference>
<name>A0A088CBP8_9CAUD</name>
<reference evidence="2 3" key="1">
    <citation type="journal article" date="2014" name="Emerg. Infect. Dis.">
        <title>Clinical Isolates of Shiga Toxin 1a-Producing Shigella flexneri with an Epidemiological Link to Recent Travel to Hispaniola.</title>
        <authorList>
            <person name="Gray M.D."/>
            <person name="Lampel K.A."/>
            <person name="Strockbine N.A."/>
            <person name="Fernandez R.E."/>
            <person name="Melton-Celsa A.R."/>
            <person name="Maurelli A.T."/>
        </authorList>
    </citation>
    <scope>NUCLEOTIDE SEQUENCE [LARGE SCALE GENOMIC DNA]</scope>
</reference>
<dbReference type="InterPro" id="IPR053843">
    <property type="entry name" value="DnaD_N"/>
</dbReference>
<evidence type="ECO:0000259" key="1">
    <source>
        <dbReference type="Pfam" id="PF21984"/>
    </source>
</evidence>
<dbReference type="RefSeq" id="YP_009100255.1">
    <property type="nucleotide sequence ID" value="NC_025434.1"/>
</dbReference>
<dbReference type="OrthoDB" id="30828at10239"/>
<protein>
    <recommendedName>
        <fullName evidence="1">DnaD N-terminal domain-containing protein</fullName>
    </recommendedName>
</protein>
<dbReference type="KEGG" id="vg:22277198"/>
<dbReference type="Proteomes" id="UP000029366">
    <property type="component" value="Segment"/>
</dbReference>
<evidence type="ECO:0000313" key="3">
    <source>
        <dbReference type="Proteomes" id="UP000029366"/>
    </source>
</evidence>
<dbReference type="GeneID" id="22277198"/>
<accession>A0A088CBP8</accession>
<dbReference type="InterPro" id="IPR036388">
    <property type="entry name" value="WH-like_DNA-bd_sf"/>
</dbReference>
<evidence type="ECO:0000313" key="2">
    <source>
        <dbReference type="EMBL" id="AHZ95199.1"/>
    </source>
</evidence>